<dbReference type="AlphaFoldDB" id="A0AAJ8BWH8"/>
<dbReference type="VEuPathDB" id="FungiDB:An18g01080"/>
<dbReference type="KEGG" id="ang:An18g01080"/>
<accession>A0AAJ8BWH8</accession>
<evidence type="ECO:0000313" key="1">
    <source>
        <dbReference type="RefSeq" id="XP_059604973.1"/>
    </source>
</evidence>
<organism evidence="1">
    <name type="scientific">Aspergillus niger</name>
    <dbReference type="NCBI Taxonomy" id="5061"/>
    <lineage>
        <taxon>Eukaryota</taxon>
        <taxon>Fungi</taxon>
        <taxon>Dikarya</taxon>
        <taxon>Ascomycota</taxon>
        <taxon>Pezizomycotina</taxon>
        <taxon>Eurotiomycetes</taxon>
        <taxon>Eurotiomycetidae</taxon>
        <taxon>Eurotiales</taxon>
        <taxon>Aspergillaceae</taxon>
        <taxon>Aspergillus</taxon>
        <taxon>Aspergillus subgen. Circumdati</taxon>
    </lineage>
</organism>
<dbReference type="GeneID" id="84593636"/>
<reference evidence="1" key="2">
    <citation type="submission" date="2025-08" db="UniProtKB">
        <authorList>
            <consortium name="RefSeq"/>
        </authorList>
    </citation>
    <scope>IDENTIFICATION</scope>
</reference>
<protein>
    <submittedName>
        <fullName evidence="1">Uncharacterized protein</fullName>
    </submittedName>
</protein>
<sequence>MGPRKAFLNGYIVVVRRIQPWRALAAQAVPLIHTSNADSSPATGFYSLRFVVSHPHPPTVPANHTVSGTNTSFDRHVILVSNNSQWIINPWSIGRTLSWPGPVKSLEAGRYGHLRKHNPAAYEELNFASSNKHCCCVMLRAYYYPRVQEEYLLRLFLYRCLKDTASFATVRKKDQSLNVHESLQSTYPGGIFRVAAKADFPAEGSKSFRTQTMCWALLLKYGVF</sequence>
<reference evidence="1" key="1">
    <citation type="submission" date="2025-02" db="EMBL/GenBank/DDBJ databases">
        <authorList>
            <consortium name="NCBI Genome Project"/>
        </authorList>
    </citation>
    <scope>NUCLEOTIDE SEQUENCE</scope>
</reference>
<dbReference type="RefSeq" id="XP_059604973.1">
    <property type="nucleotide sequence ID" value="XM_059745580.1"/>
</dbReference>
<gene>
    <name evidence="1" type="ORF">An18g01080</name>
</gene>
<name>A0AAJ8BWH8_ASPNG</name>
<proteinExistence type="predicted"/>